<proteinExistence type="predicted"/>
<dbReference type="PROSITE" id="PS50086">
    <property type="entry name" value="TBC_RABGAP"/>
    <property type="match status" value="1"/>
</dbReference>
<reference evidence="4 5" key="1">
    <citation type="submission" date="2023-05" db="EMBL/GenBank/DDBJ databases">
        <title>A 100% complete, gapless, phased diploid assembly of the Scenedesmus obliquus UTEX 3031 genome.</title>
        <authorList>
            <person name="Biondi T.C."/>
            <person name="Hanschen E.R."/>
            <person name="Kwon T."/>
            <person name="Eng W."/>
            <person name="Kruse C.P.S."/>
            <person name="Koehler S.I."/>
            <person name="Kunde Y."/>
            <person name="Gleasner C.D."/>
            <person name="You Mak K.T."/>
            <person name="Polle J."/>
            <person name="Hovde B.T."/>
            <person name="Starkenburg S.R."/>
        </authorList>
    </citation>
    <scope>NUCLEOTIDE SEQUENCE [LARGE SCALE GENOMIC DNA]</scope>
    <source>
        <strain evidence="4 5">DOE0152z</strain>
    </source>
</reference>
<dbReference type="InterPro" id="IPR035969">
    <property type="entry name" value="Rab-GAP_TBC_sf"/>
</dbReference>
<evidence type="ECO:0000313" key="5">
    <source>
        <dbReference type="Proteomes" id="UP001244341"/>
    </source>
</evidence>
<feature type="coiled-coil region" evidence="1">
    <location>
        <begin position="93"/>
        <end position="120"/>
    </location>
</feature>
<dbReference type="PANTHER" id="PTHR47219">
    <property type="entry name" value="RAB GTPASE-ACTIVATING PROTEIN 1-LIKE"/>
    <property type="match status" value="1"/>
</dbReference>
<dbReference type="Proteomes" id="UP001244341">
    <property type="component" value="Chromosome 10b"/>
</dbReference>
<dbReference type="InterPro" id="IPR050302">
    <property type="entry name" value="Rab_GAP_TBC_domain"/>
</dbReference>
<dbReference type="InterPro" id="IPR000195">
    <property type="entry name" value="Rab-GAP-TBC_dom"/>
</dbReference>
<dbReference type="Gene3D" id="1.10.472.80">
    <property type="entry name" value="Ypt/Rab-GAP domain of gyp1p, domain 3"/>
    <property type="match status" value="1"/>
</dbReference>
<protein>
    <recommendedName>
        <fullName evidence="3">Rab-GAP TBC domain-containing protein</fullName>
    </recommendedName>
</protein>
<dbReference type="SMART" id="SM00164">
    <property type="entry name" value="TBC"/>
    <property type="match status" value="1"/>
</dbReference>
<feature type="domain" description="Rab-GAP TBC" evidence="3">
    <location>
        <begin position="142"/>
        <end position="415"/>
    </location>
</feature>
<dbReference type="EMBL" id="CP126217">
    <property type="protein sequence ID" value="WIA19461.1"/>
    <property type="molecule type" value="Genomic_DNA"/>
</dbReference>
<evidence type="ECO:0000259" key="3">
    <source>
        <dbReference type="PROSITE" id="PS50086"/>
    </source>
</evidence>
<keyword evidence="5" id="KW-1185">Reference proteome</keyword>
<evidence type="ECO:0000313" key="4">
    <source>
        <dbReference type="EMBL" id="WIA19461.1"/>
    </source>
</evidence>
<evidence type="ECO:0000256" key="1">
    <source>
        <dbReference type="SAM" id="Coils"/>
    </source>
</evidence>
<name>A0ABY8UGB1_TETOB</name>
<evidence type="ECO:0000256" key="2">
    <source>
        <dbReference type="SAM" id="MobiDB-lite"/>
    </source>
</evidence>
<gene>
    <name evidence="4" type="ORF">OEZ85_004075</name>
</gene>
<feature type="region of interest" description="Disordered" evidence="2">
    <location>
        <begin position="168"/>
        <end position="201"/>
    </location>
</feature>
<keyword evidence="1" id="KW-0175">Coiled coil</keyword>
<dbReference type="Pfam" id="PF00566">
    <property type="entry name" value="RabGAP-TBC"/>
    <property type="match status" value="1"/>
</dbReference>
<dbReference type="Gene3D" id="1.10.8.270">
    <property type="entry name" value="putative rabgap domain of human tbc1 domain family member 14 like domains"/>
    <property type="match status" value="1"/>
</dbReference>
<accession>A0ABY8UGB1</accession>
<feature type="compositionally biased region" description="Low complexity" evidence="2">
    <location>
        <begin position="179"/>
        <end position="201"/>
    </location>
</feature>
<organism evidence="4 5">
    <name type="scientific">Tetradesmus obliquus</name>
    <name type="common">Green alga</name>
    <name type="synonym">Acutodesmus obliquus</name>
    <dbReference type="NCBI Taxonomy" id="3088"/>
    <lineage>
        <taxon>Eukaryota</taxon>
        <taxon>Viridiplantae</taxon>
        <taxon>Chlorophyta</taxon>
        <taxon>core chlorophytes</taxon>
        <taxon>Chlorophyceae</taxon>
        <taxon>CS clade</taxon>
        <taxon>Sphaeropleales</taxon>
        <taxon>Scenedesmaceae</taxon>
        <taxon>Tetradesmus</taxon>
    </lineage>
</organism>
<dbReference type="SUPFAM" id="SSF47923">
    <property type="entry name" value="Ypt/Rab-GAP domain of gyp1p"/>
    <property type="match status" value="2"/>
</dbReference>
<sequence>MEQQGRVGKGRPSPPRRRGFLAGIAADLADFAESVGNVVSSAGELLLDNELRRKGADVIRQEASKTINEAQRGLEAGAGRVQQGARARIGAGAQKLQSVLRNIERQIQDFQRQQQQRDLQSELEHHQKLPVDIQIGDQVYEDMPQQMRSRFWYVLLERPDLVQALSRRGHMPSRPGSVAPLSASAGPSAEGGSTAAGAAAEAGDDTLQSLVEHLSQVSLDASRAAQASVFQAMLHEVPWVQGEGMPQDIDPHGQYAQLLAAGCGAVEDVIVRDVPRTFPEHPLFATRDGQQRLLRLLKAYAAADPEVGYCQGMAFPAGVLLMYLPEEHAFRLFQRMMLSGPTLRRLYLPGLDFLKLELSRFELLLSTHAPQLHQHLLDAGLPALLYAAQWLMTAYACPFPIHVAARVIDVLLQADDEALLLRLGLAVMAALQQGLLELDDFEALITHLKVKPLSWPMHMHRKDLDIMLPNESAASNTQS</sequence>
<dbReference type="PANTHER" id="PTHR47219:SF9">
    <property type="entry name" value="GTPASE ACTIVATING PROTEIN AND CENTROSOME-ASSOCIATED, ISOFORM B"/>
    <property type="match status" value="1"/>
</dbReference>